<sequence length="73" mass="8283">MSWNLLVLLSLVLVSGTGALVYALRLAGVEDGSPLNVPAPDDLADTAWREEPIQTFMWQVQVARYWQPPFRRR</sequence>
<dbReference type="AlphaFoldDB" id="A0A087LTJ9"/>
<accession>A0A087LTJ9</accession>
<gene>
    <name evidence="1" type="ORF">JP75_25080</name>
</gene>
<reference evidence="1 2" key="1">
    <citation type="submission" date="2014-08" db="EMBL/GenBank/DDBJ databases">
        <authorList>
            <person name="Hassan Y.I."/>
            <person name="Lepp D."/>
            <person name="Zhou T."/>
        </authorList>
    </citation>
    <scope>NUCLEOTIDE SEQUENCE [LARGE SCALE GENOMIC DNA]</scope>
    <source>
        <strain evidence="1 2">IFO13584</strain>
    </source>
</reference>
<evidence type="ECO:0000313" key="1">
    <source>
        <dbReference type="EMBL" id="KFL27952.1"/>
    </source>
</evidence>
<proteinExistence type="predicted"/>
<dbReference type="OrthoDB" id="7950816at2"/>
<evidence type="ECO:0000313" key="2">
    <source>
        <dbReference type="Proteomes" id="UP000028981"/>
    </source>
</evidence>
<dbReference type="RefSeq" id="WP_035087685.1">
    <property type="nucleotide sequence ID" value="NZ_JQGC01000041.1"/>
</dbReference>
<dbReference type="EMBL" id="JQGC01000041">
    <property type="protein sequence ID" value="KFL27952.1"/>
    <property type="molecule type" value="Genomic_DNA"/>
</dbReference>
<comment type="caution">
    <text evidence="1">The sequence shown here is derived from an EMBL/GenBank/DDBJ whole genome shotgun (WGS) entry which is preliminary data.</text>
</comment>
<name>A0A087LTJ9_9HYPH</name>
<keyword evidence="2" id="KW-1185">Reference proteome</keyword>
<protein>
    <submittedName>
        <fullName evidence="1">Uncharacterized protein</fullName>
    </submittedName>
</protein>
<dbReference type="Proteomes" id="UP000028981">
    <property type="component" value="Unassembled WGS sequence"/>
</dbReference>
<organism evidence="1 2">
    <name type="scientific">Devosia riboflavina</name>
    <dbReference type="NCBI Taxonomy" id="46914"/>
    <lineage>
        <taxon>Bacteria</taxon>
        <taxon>Pseudomonadati</taxon>
        <taxon>Pseudomonadota</taxon>
        <taxon>Alphaproteobacteria</taxon>
        <taxon>Hyphomicrobiales</taxon>
        <taxon>Devosiaceae</taxon>
        <taxon>Devosia</taxon>
    </lineage>
</organism>